<keyword evidence="2" id="KW-0031">Aminopeptidase</keyword>
<organism evidence="14">
    <name type="scientific">Hydatigena taeniaeformis</name>
    <name type="common">Feline tapeworm</name>
    <name type="synonym">Taenia taeniaeformis</name>
    <dbReference type="NCBI Taxonomy" id="6205"/>
    <lineage>
        <taxon>Eukaryota</taxon>
        <taxon>Metazoa</taxon>
        <taxon>Spiralia</taxon>
        <taxon>Lophotrochozoa</taxon>
        <taxon>Platyhelminthes</taxon>
        <taxon>Cestoda</taxon>
        <taxon>Eucestoda</taxon>
        <taxon>Cyclophyllidea</taxon>
        <taxon>Taeniidae</taxon>
        <taxon>Hydatigera</taxon>
    </lineage>
</organism>
<feature type="binding site" evidence="9">
    <location>
        <position position="242"/>
    </location>
    <ligand>
        <name>Zn(2+)</name>
        <dbReference type="ChEBI" id="CHEBI:29105"/>
        <note>catalytic</note>
    </ligand>
</feature>
<evidence type="ECO:0000256" key="3">
    <source>
        <dbReference type="ARBA" id="ARBA00022670"/>
    </source>
</evidence>
<dbReference type="InterPro" id="IPR001930">
    <property type="entry name" value="Peptidase_M1"/>
</dbReference>
<keyword evidence="7" id="KW-0482">Metalloprotease</keyword>
<feature type="active site" description="Proton acceptor" evidence="8">
    <location>
        <position position="239"/>
    </location>
</feature>
<comment type="similarity">
    <text evidence="1">Belongs to the peptidase M1 family.</text>
</comment>
<evidence type="ECO:0000256" key="2">
    <source>
        <dbReference type="ARBA" id="ARBA00022438"/>
    </source>
</evidence>
<dbReference type="Gene3D" id="2.60.40.1730">
    <property type="entry name" value="tricorn interacting facor f3 domain"/>
    <property type="match status" value="2"/>
</dbReference>
<dbReference type="GO" id="GO:0042277">
    <property type="term" value="F:peptide binding"/>
    <property type="evidence" value="ECO:0007669"/>
    <property type="project" value="TreeGrafter"/>
</dbReference>
<evidence type="ECO:0000256" key="8">
    <source>
        <dbReference type="PIRSR" id="PIRSR634016-1"/>
    </source>
</evidence>
<feature type="binding site" evidence="9">
    <location>
        <position position="238"/>
    </location>
    <ligand>
        <name>Zn(2+)</name>
        <dbReference type="ChEBI" id="CHEBI:29105"/>
        <note>catalytic</note>
    </ligand>
</feature>
<evidence type="ECO:0000256" key="9">
    <source>
        <dbReference type="PIRSR" id="PIRSR634016-3"/>
    </source>
</evidence>
<evidence type="ECO:0000256" key="6">
    <source>
        <dbReference type="ARBA" id="ARBA00022833"/>
    </source>
</evidence>
<evidence type="ECO:0000313" key="12">
    <source>
        <dbReference type="EMBL" id="VDM34857.1"/>
    </source>
</evidence>
<protein>
    <submittedName>
        <fullName evidence="14">Peptidase_M1 domain-containing protein</fullName>
    </submittedName>
</protein>
<dbReference type="GO" id="GO:0043171">
    <property type="term" value="P:peptide catabolic process"/>
    <property type="evidence" value="ECO:0007669"/>
    <property type="project" value="TreeGrafter"/>
</dbReference>
<accession>A0A0R3X8M9</accession>
<feature type="binding site" evidence="9">
    <location>
        <position position="261"/>
    </location>
    <ligand>
        <name>Zn(2+)</name>
        <dbReference type="ChEBI" id="CHEBI:29105"/>
        <note>catalytic</note>
    </ligand>
</feature>
<keyword evidence="6 9" id="KW-0862">Zinc</keyword>
<dbReference type="EMBL" id="UYWX01021134">
    <property type="protein sequence ID" value="VDM34857.1"/>
    <property type="molecule type" value="Genomic_DNA"/>
</dbReference>
<dbReference type="CDD" id="cd09601">
    <property type="entry name" value="M1_APN-Q_like"/>
    <property type="match status" value="1"/>
</dbReference>
<evidence type="ECO:0000256" key="5">
    <source>
        <dbReference type="ARBA" id="ARBA00022801"/>
    </source>
</evidence>
<dbReference type="PANTHER" id="PTHR11533:SF174">
    <property type="entry name" value="PUROMYCIN-SENSITIVE AMINOPEPTIDASE-RELATED"/>
    <property type="match status" value="1"/>
</dbReference>
<sequence>MGKDRRVRLTRTIKPINYKLEIIPNLSNLTFKGHVTVNLQVLVYQHLTLDIYGTLASDMLGLYYSTYTDENGQTCGVLATQFESVFARRAFPCIDEPDRKATFDITIVALDNQVALSNMVRHRSFVTFDRTPVMSTYLVAMVVGHFEFISSTISTYVARNCSFGKHALTVVEKSLPFYTKLFGYPYPLSKLDLVAIPDFACNAMENWGLITYRETALLIDPKNSSLLSQQKVALTVAHEVSHMWFGNLVTMSWWTDLWLNEGFATWAQYLAVDYCFPNYRVWVSCPCASSDFCLAPLTSPTWLATPSFST</sequence>
<evidence type="ECO:0000256" key="4">
    <source>
        <dbReference type="ARBA" id="ARBA00022723"/>
    </source>
</evidence>
<dbReference type="InterPro" id="IPR050344">
    <property type="entry name" value="Peptidase_M1_aminopeptidases"/>
</dbReference>
<dbReference type="SUPFAM" id="SSF63737">
    <property type="entry name" value="Leukotriene A4 hydrolase N-terminal domain"/>
    <property type="match status" value="1"/>
</dbReference>
<dbReference type="GO" id="GO:0005615">
    <property type="term" value="C:extracellular space"/>
    <property type="evidence" value="ECO:0007669"/>
    <property type="project" value="TreeGrafter"/>
</dbReference>
<dbReference type="GO" id="GO:0016020">
    <property type="term" value="C:membrane"/>
    <property type="evidence" value="ECO:0007669"/>
    <property type="project" value="TreeGrafter"/>
</dbReference>
<dbReference type="Pfam" id="PF01433">
    <property type="entry name" value="Peptidase_M1"/>
    <property type="match status" value="1"/>
</dbReference>
<dbReference type="InterPro" id="IPR045357">
    <property type="entry name" value="Aminopeptidase_N-like_N"/>
</dbReference>
<dbReference type="InterPro" id="IPR042097">
    <property type="entry name" value="Aminopeptidase_N-like_N_sf"/>
</dbReference>
<evidence type="ECO:0000313" key="13">
    <source>
        <dbReference type="Proteomes" id="UP000274429"/>
    </source>
</evidence>
<evidence type="ECO:0000256" key="1">
    <source>
        <dbReference type="ARBA" id="ARBA00010136"/>
    </source>
</evidence>
<reference evidence="12 13" key="2">
    <citation type="submission" date="2018-11" db="EMBL/GenBank/DDBJ databases">
        <authorList>
            <consortium name="Pathogen Informatics"/>
        </authorList>
    </citation>
    <scope>NUCLEOTIDE SEQUENCE [LARGE SCALE GENOMIC DNA]</scope>
</reference>
<gene>
    <name evidence="12" type="ORF">TTAC_LOCUS9889</name>
</gene>
<dbReference type="Gene3D" id="1.10.390.10">
    <property type="entry name" value="Neutral Protease Domain 2"/>
    <property type="match status" value="1"/>
</dbReference>
<evidence type="ECO:0000313" key="14">
    <source>
        <dbReference type="WBParaSite" id="TTAC_0000990401-mRNA-1"/>
    </source>
</evidence>
<evidence type="ECO:0000259" key="10">
    <source>
        <dbReference type="Pfam" id="PF01433"/>
    </source>
</evidence>
<evidence type="ECO:0000259" key="11">
    <source>
        <dbReference type="Pfam" id="PF17900"/>
    </source>
</evidence>
<comment type="cofactor">
    <cofactor evidence="9">
        <name>Zn(2+)</name>
        <dbReference type="ChEBI" id="CHEBI:29105"/>
    </cofactor>
    <text evidence="9">Binds 1 zinc ion per subunit.</text>
</comment>
<proteinExistence type="inferred from homology"/>
<dbReference type="GO" id="GO:0006508">
    <property type="term" value="P:proteolysis"/>
    <property type="evidence" value="ECO:0007669"/>
    <property type="project" value="UniProtKB-KW"/>
</dbReference>
<dbReference type="Proteomes" id="UP000274429">
    <property type="component" value="Unassembled WGS sequence"/>
</dbReference>
<keyword evidence="13" id="KW-1185">Reference proteome</keyword>
<dbReference type="STRING" id="6205.A0A0R3X8M9"/>
<dbReference type="InterPro" id="IPR027268">
    <property type="entry name" value="Peptidase_M4/M1_CTD_sf"/>
</dbReference>
<dbReference type="GO" id="GO:0005737">
    <property type="term" value="C:cytoplasm"/>
    <property type="evidence" value="ECO:0007669"/>
    <property type="project" value="TreeGrafter"/>
</dbReference>
<dbReference type="Pfam" id="PF17900">
    <property type="entry name" value="Peptidase_M1_N"/>
    <property type="match status" value="1"/>
</dbReference>
<dbReference type="PRINTS" id="PR00756">
    <property type="entry name" value="ALADIPTASE"/>
</dbReference>
<keyword evidence="5" id="KW-0378">Hydrolase</keyword>
<feature type="domain" description="Aminopeptidase N-like N-terminal" evidence="11">
    <location>
        <begin position="47"/>
        <end position="138"/>
    </location>
</feature>
<dbReference type="PANTHER" id="PTHR11533">
    <property type="entry name" value="PROTEASE M1 ZINC METALLOPROTEASE"/>
    <property type="match status" value="1"/>
</dbReference>
<dbReference type="OrthoDB" id="10031169at2759"/>
<dbReference type="AlphaFoldDB" id="A0A0R3X8M9"/>
<reference evidence="14" key="1">
    <citation type="submission" date="2017-02" db="UniProtKB">
        <authorList>
            <consortium name="WormBaseParasite"/>
        </authorList>
    </citation>
    <scope>IDENTIFICATION</scope>
</reference>
<feature type="domain" description="Peptidase M1 membrane alanine aminopeptidase" evidence="10">
    <location>
        <begin position="167"/>
        <end position="284"/>
    </location>
</feature>
<evidence type="ECO:0000256" key="7">
    <source>
        <dbReference type="ARBA" id="ARBA00023049"/>
    </source>
</evidence>
<name>A0A0R3X8M9_HYDTA</name>
<dbReference type="InterPro" id="IPR014782">
    <property type="entry name" value="Peptidase_M1_dom"/>
</dbReference>
<dbReference type="GO" id="GO:0008270">
    <property type="term" value="F:zinc ion binding"/>
    <property type="evidence" value="ECO:0007669"/>
    <property type="project" value="InterPro"/>
</dbReference>
<dbReference type="WBParaSite" id="TTAC_0000990401-mRNA-1">
    <property type="protein sequence ID" value="TTAC_0000990401-mRNA-1"/>
    <property type="gene ID" value="TTAC_0000990401"/>
</dbReference>
<dbReference type="GO" id="GO:0070006">
    <property type="term" value="F:metalloaminopeptidase activity"/>
    <property type="evidence" value="ECO:0007669"/>
    <property type="project" value="TreeGrafter"/>
</dbReference>
<keyword evidence="3" id="KW-0645">Protease</keyword>
<keyword evidence="4 9" id="KW-0479">Metal-binding</keyword>
<dbReference type="SUPFAM" id="SSF55486">
    <property type="entry name" value="Metalloproteases ('zincins'), catalytic domain"/>
    <property type="match status" value="1"/>
</dbReference>
<dbReference type="InterPro" id="IPR034016">
    <property type="entry name" value="M1_APN-typ"/>
</dbReference>